<dbReference type="AlphaFoldDB" id="A0A6V7VLD2"/>
<sequence>MDLLKSIEESKLSLNLFLENRFDLAEKKLAKFVDCSIYHSLGNGLLLMIRALMSFERADIEKAIEAIDKGLSLIQQFRGKQYRTIELIFRMKGYNNNLCDYTEEQLHAELCYAELIMIRAILCLLSDETLTGKIGGLLRIRSCFSIYSGLYRFLKENEDHRNNSLLWQEFEAGVCFGFGLFNLLLASIPAKLAIFLQLAGLNGDKEKGISELIKCSKFDGTLRSPFASISMLFYQLVVVSFIGVEKIDLGLCERIFTKLNGNYSKGAIILFLRARYRLLNGGHIDESVQLYWRSIRSQSEYKQFHHICHWELAVTNIFLLHWTRAAWHANKLYEESKWSKSIYAYLLAVCIEADKTGDMSKNNEAVRILMSKVPENRIRIAGKSIPMEKFCEKRALRRLQMNNNNKDSEETQKLFLPQFELIYLCSGFGLLNNFCCPWIVRPLLEFIDKEWEEFNKGAKKSNNCVKAEQLLWLFLRAICLGKLGEFHEAFGIFQKIIRSESPALRYGQYGYLFPCAHLELALILDEINPSELKKVVLLEKALAYKGYGLETRTRLRIHSALNKLEEGRKYRKS</sequence>
<evidence type="ECO:0000313" key="1">
    <source>
        <dbReference type="EMBL" id="CAD2175765.1"/>
    </source>
</evidence>
<reference evidence="1 2" key="1">
    <citation type="submission" date="2020-08" db="EMBL/GenBank/DDBJ databases">
        <authorList>
            <person name="Koutsovoulos G."/>
            <person name="Danchin GJ E."/>
        </authorList>
    </citation>
    <scope>NUCLEOTIDE SEQUENCE [LARGE SCALE GENOMIC DNA]</scope>
</reference>
<dbReference type="InterPro" id="IPR019412">
    <property type="entry name" value="IML2/TPR_39"/>
</dbReference>
<evidence type="ECO:0000313" key="2">
    <source>
        <dbReference type="Proteomes" id="UP000580250"/>
    </source>
</evidence>
<dbReference type="Proteomes" id="UP000580250">
    <property type="component" value="Unassembled WGS sequence"/>
</dbReference>
<protein>
    <submittedName>
        <fullName evidence="1">Uncharacterized protein</fullName>
    </submittedName>
</protein>
<organism evidence="1 2">
    <name type="scientific">Meloidogyne enterolobii</name>
    <name type="common">Root-knot nematode worm</name>
    <name type="synonym">Meloidogyne mayaguensis</name>
    <dbReference type="NCBI Taxonomy" id="390850"/>
    <lineage>
        <taxon>Eukaryota</taxon>
        <taxon>Metazoa</taxon>
        <taxon>Ecdysozoa</taxon>
        <taxon>Nematoda</taxon>
        <taxon>Chromadorea</taxon>
        <taxon>Rhabditida</taxon>
        <taxon>Tylenchina</taxon>
        <taxon>Tylenchomorpha</taxon>
        <taxon>Tylenchoidea</taxon>
        <taxon>Meloidogynidae</taxon>
        <taxon>Meloidogyninae</taxon>
        <taxon>Meloidogyne</taxon>
    </lineage>
</organism>
<comment type="caution">
    <text evidence="1">The sequence shown here is derived from an EMBL/GenBank/DDBJ whole genome shotgun (WGS) entry which is preliminary data.</text>
</comment>
<dbReference type="OrthoDB" id="43460at2759"/>
<gene>
    <name evidence="1" type="ORF">MENT_LOCUS27509</name>
</gene>
<dbReference type="Pfam" id="PF10300">
    <property type="entry name" value="Iml2-TPR_39"/>
    <property type="match status" value="1"/>
</dbReference>
<dbReference type="PANTHER" id="PTHR31859:SF9">
    <property type="entry name" value="TETRATRICOPEPTIDE REPEAT PROTEIN 39B"/>
    <property type="match status" value="1"/>
</dbReference>
<dbReference type="EMBL" id="CAJEWN010000261">
    <property type="protein sequence ID" value="CAD2175765.1"/>
    <property type="molecule type" value="Genomic_DNA"/>
</dbReference>
<dbReference type="PANTHER" id="PTHR31859">
    <property type="entry name" value="TETRATRICOPEPTIDE REPEAT PROTEIN 39 FAMILY MEMBER"/>
    <property type="match status" value="1"/>
</dbReference>
<name>A0A6V7VLD2_MELEN</name>
<accession>A0A6V7VLD2</accession>
<proteinExistence type="predicted"/>